<reference evidence="2" key="2">
    <citation type="submission" date="2020-09" db="EMBL/GenBank/DDBJ databases">
        <authorList>
            <person name="Sun Q."/>
            <person name="Kim S."/>
        </authorList>
    </citation>
    <scope>NUCLEOTIDE SEQUENCE</scope>
    <source>
        <strain evidence="2">KCTC 12719</strain>
    </source>
</reference>
<organism evidence="2 3">
    <name type="scientific">Salinimicrobium marinum</name>
    <dbReference type="NCBI Taxonomy" id="680283"/>
    <lineage>
        <taxon>Bacteria</taxon>
        <taxon>Pseudomonadati</taxon>
        <taxon>Bacteroidota</taxon>
        <taxon>Flavobacteriia</taxon>
        <taxon>Flavobacteriales</taxon>
        <taxon>Flavobacteriaceae</taxon>
        <taxon>Salinimicrobium</taxon>
    </lineage>
</organism>
<proteinExistence type="predicted"/>
<dbReference type="PROSITE" id="PS51257">
    <property type="entry name" value="PROKAR_LIPOPROTEIN"/>
    <property type="match status" value="1"/>
</dbReference>
<dbReference type="EMBL" id="BMXB01000006">
    <property type="protein sequence ID" value="GHA37668.1"/>
    <property type="molecule type" value="Genomic_DNA"/>
</dbReference>
<dbReference type="PRINTS" id="PR00469">
    <property type="entry name" value="PNDRDTASEII"/>
</dbReference>
<dbReference type="GO" id="GO:0050660">
    <property type="term" value="F:flavin adenine dinucleotide binding"/>
    <property type="evidence" value="ECO:0007669"/>
    <property type="project" value="InterPro"/>
</dbReference>
<dbReference type="AlphaFoldDB" id="A0A918SGR9"/>
<evidence type="ECO:0000313" key="3">
    <source>
        <dbReference type="Proteomes" id="UP000610456"/>
    </source>
</evidence>
<dbReference type="InterPro" id="IPR050982">
    <property type="entry name" value="Auxin_biosynth/cation_transpt"/>
</dbReference>
<evidence type="ECO:0000256" key="1">
    <source>
        <dbReference type="ARBA" id="ARBA00023002"/>
    </source>
</evidence>
<dbReference type="SUPFAM" id="SSF51735">
    <property type="entry name" value="NAD(P)-binding Rossmann-fold domains"/>
    <property type="match status" value="1"/>
</dbReference>
<dbReference type="PRINTS" id="PR00368">
    <property type="entry name" value="FADPNR"/>
</dbReference>
<dbReference type="RefSeq" id="WP_189604497.1">
    <property type="nucleotide sequence ID" value="NZ_BMXB01000006.1"/>
</dbReference>
<keyword evidence="3" id="KW-1185">Reference proteome</keyword>
<dbReference type="InterPro" id="IPR000960">
    <property type="entry name" value="Flavin_mOase"/>
</dbReference>
<gene>
    <name evidence="2" type="ORF">GCM10007103_18900</name>
</gene>
<sequence>MYIKDVIIIGGGQSALACGYYLRRTGLDFLILDKQENCGGSWQEGWDSLTLFSPAEQSSLPGWLMPKSKNNFPHRDEVIHYLCKYEQRYKLAVERPVEVLEVTKEDDLFKLKTNQEDFYSKAVISATGIWEAPFIPEVKGGAVFQGEQLHASEYKNPDEFDGQKVLVVGEGNSGAQILADVSKATETTWATLKTPDFLPDDVDGRVLFNIASAKYYAKQKGEKFDASKFNLGDIVMVPSVKDARERGVLNSKGKFLSLYEHGVIWENGEKEQFDSIIWCTGFHYATRHLQSLAHADAKGKIKTNGTRALEIPGLWMVGYGGWTGYASATLIGIGRSAKKTTEEIQEHLKTSEADNQQ</sequence>
<dbReference type="InterPro" id="IPR036291">
    <property type="entry name" value="NAD(P)-bd_dom_sf"/>
</dbReference>
<dbReference type="Proteomes" id="UP000610456">
    <property type="component" value="Unassembled WGS sequence"/>
</dbReference>
<keyword evidence="2" id="KW-0503">Monooxygenase</keyword>
<dbReference type="PANTHER" id="PTHR43539">
    <property type="entry name" value="FLAVIN-BINDING MONOOXYGENASE-LIKE PROTEIN (AFU_ORTHOLOGUE AFUA_4G09220)"/>
    <property type="match status" value="1"/>
</dbReference>
<evidence type="ECO:0000313" key="2">
    <source>
        <dbReference type="EMBL" id="GHA37668.1"/>
    </source>
</evidence>
<dbReference type="PANTHER" id="PTHR43539:SF78">
    <property type="entry name" value="FLAVIN-CONTAINING MONOOXYGENASE"/>
    <property type="match status" value="1"/>
</dbReference>
<reference evidence="2" key="1">
    <citation type="journal article" date="2014" name="Int. J. Syst. Evol. Microbiol.">
        <title>Complete genome sequence of Corynebacterium casei LMG S-19264T (=DSM 44701T), isolated from a smear-ripened cheese.</title>
        <authorList>
            <consortium name="US DOE Joint Genome Institute (JGI-PGF)"/>
            <person name="Walter F."/>
            <person name="Albersmeier A."/>
            <person name="Kalinowski J."/>
            <person name="Ruckert C."/>
        </authorList>
    </citation>
    <scope>NUCLEOTIDE SEQUENCE</scope>
    <source>
        <strain evidence="2">KCTC 12719</strain>
    </source>
</reference>
<dbReference type="PIRSF" id="PIRSF000332">
    <property type="entry name" value="FMO"/>
    <property type="match status" value="1"/>
</dbReference>
<dbReference type="GO" id="GO:0004497">
    <property type="term" value="F:monooxygenase activity"/>
    <property type="evidence" value="ECO:0007669"/>
    <property type="project" value="UniProtKB-KW"/>
</dbReference>
<accession>A0A918SGR9</accession>
<dbReference type="SUPFAM" id="SSF51905">
    <property type="entry name" value="FAD/NAD(P)-binding domain"/>
    <property type="match status" value="1"/>
</dbReference>
<protein>
    <submittedName>
        <fullName evidence="2">Monooxygenase</fullName>
    </submittedName>
</protein>
<dbReference type="Gene3D" id="3.50.50.60">
    <property type="entry name" value="FAD/NAD(P)-binding domain"/>
    <property type="match status" value="1"/>
</dbReference>
<comment type="caution">
    <text evidence="2">The sequence shown here is derived from an EMBL/GenBank/DDBJ whole genome shotgun (WGS) entry which is preliminary data.</text>
</comment>
<name>A0A918SGR9_9FLAO</name>
<dbReference type="GO" id="GO:0050661">
    <property type="term" value="F:NADP binding"/>
    <property type="evidence" value="ECO:0007669"/>
    <property type="project" value="InterPro"/>
</dbReference>
<dbReference type="Pfam" id="PF13738">
    <property type="entry name" value="Pyr_redox_3"/>
    <property type="match status" value="1"/>
</dbReference>
<dbReference type="NCBIfam" id="NF040505">
    <property type="entry name" value="ArsO_flavin_mono"/>
    <property type="match status" value="1"/>
</dbReference>
<dbReference type="InterPro" id="IPR036188">
    <property type="entry name" value="FAD/NAD-bd_sf"/>
</dbReference>
<keyword evidence="1" id="KW-0560">Oxidoreductase</keyword>